<proteinExistence type="predicted"/>
<feature type="transmembrane region" description="Helical" evidence="1">
    <location>
        <begin position="58"/>
        <end position="79"/>
    </location>
</feature>
<dbReference type="HOGENOM" id="CLU_2354932_0_0_4"/>
<keyword evidence="1" id="KW-1133">Transmembrane helix</keyword>
<dbReference type="EMBL" id="CP006704">
    <property type="protein sequence ID" value="AIJ47231.1"/>
    <property type="molecule type" value="Genomic_DNA"/>
</dbReference>
<evidence type="ECO:0000313" key="3">
    <source>
        <dbReference type="Proteomes" id="UP000028782"/>
    </source>
</evidence>
<dbReference type="AlphaFoldDB" id="A0A076PRB3"/>
<gene>
    <name evidence="2" type="ORF">O987_15595</name>
</gene>
<dbReference type="Proteomes" id="UP000028782">
    <property type="component" value="Chromosome"/>
</dbReference>
<keyword evidence="1" id="KW-0472">Membrane</keyword>
<keyword evidence="1" id="KW-0812">Transmembrane</keyword>
<sequence length="96" mass="10093">MQQALDTATGMAIPISISLTAARITTGGLHTGLGTTIIITCTVHPPIGLTQVMADMEIIVLHMAVIGLVEAMGIAELHVPRERAKIGKLLLQQRAS</sequence>
<dbReference type="KEGG" id="ctes:O987_15595"/>
<organism evidence="2 3">
    <name type="scientific">Comamonas testosteroni TK102</name>
    <dbReference type="NCBI Taxonomy" id="1392005"/>
    <lineage>
        <taxon>Bacteria</taxon>
        <taxon>Pseudomonadati</taxon>
        <taxon>Pseudomonadota</taxon>
        <taxon>Betaproteobacteria</taxon>
        <taxon>Burkholderiales</taxon>
        <taxon>Comamonadaceae</taxon>
        <taxon>Comamonas</taxon>
    </lineage>
</organism>
<name>A0A076PRB3_COMTE</name>
<evidence type="ECO:0000256" key="1">
    <source>
        <dbReference type="SAM" id="Phobius"/>
    </source>
</evidence>
<protein>
    <submittedName>
        <fullName evidence="2">Uncharacterized protein</fullName>
    </submittedName>
</protein>
<reference evidence="2 3" key="1">
    <citation type="journal article" date="2014" name="Genome Announc.">
        <title>Complete Genome Sequence of Polychlorinated Biphenyl Degrader Comamonas testosteroni TK102 (NBRC 109938).</title>
        <authorList>
            <person name="Fukuda K."/>
            <person name="Hosoyama A."/>
            <person name="Tsuchikane K."/>
            <person name="Ohji S."/>
            <person name="Yamazoe A."/>
            <person name="Fujita N."/>
            <person name="Shintani M."/>
            <person name="Kimbara K."/>
        </authorList>
    </citation>
    <scope>NUCLEOTIDE SEQUENCE [LARGE SCALE GENOMIC DNA]</scope>
    <source>
        <strain evidence="2">TK102</strain>
    </source>
</reference>
<evidence type="ECO:0000313" key="2">
    <source>
        <dbReference type="EMBL" id="AIJ47231.1"/>
    </source>
</evidence>
<accession>A0A076PRB3</accession>